<dbReference type="AlphaFoldDB" id="A0ABD1YRP4"/>
<gene>
    <name evidence="1" type="ORF">R1flu_004740</name>
</gene>
<dbReference type="Proteomes" id="UP001605036">
    <property type="component" value="Unassembled WGS sequence"/>
</dbReference>
<proteinExistence type="predicted"/>
<evidence type="ECO:0000313" key="1">
    <source>
        <dbReference type="EMBL" id="KAL2633261.1"/>
    </source>
</evidence>
<name>A0ABD1YRP4_9MARC</name>
<dbReference type="EMBL" id="JBHFFA010000003">
    <property type="protein sequence ID" value="KAL2633261.1"/>
    <property type="molecule type" value="Genomic_DNA"/>
</dbReference>
<sequence>MSGRELSTVDSFVSRATGLNSTPISLVGIPRTSQSSLRSATAAPERSTLLAERNLGNWSGLVDTNHPPFAPFIGTTPRSVRGKIHGSQGENCIASQADCVNYIARKESALLAWALPPGEPHQ</sequence>
<organism evidence="1 2">
    <name type="scientific">Riccia fluitans</name>
    <dbReference type="NCBI Taxonomy" id="41844"/>
    <lineage>
        <taxon>Eukaryota</taxon>
        <taxon>Viridiplantae</taxon>
        <taxon>Streptophyta</taxon>
        <taxon>Embryophyta</taxon>
        <taxon>Marchantiophyta</taxon>
        <taxon>Marchantiopsida</taxon>
        <taxon>Marchantiidae</taxon>
        <taxon>Marchantiales</taxon>
        <taxon>Ricciaceae</taxon>
        <taxon>Riccia</taxon>
    </lineage>
</organism>
<comment type="caution">
    <text evidence="1">The sequence shown here is derived from an EMBL/GenBank/DDBJ whole genome shotgun (WGS) entry which is preliminary data.</text>
</comment>
<keyword evidence="2" id="KW-1185">Reference proteome</keyword>
<protein>
    <submittedName>
        <fullName evidence="1">Uncharacterized protein</fullName>
    </submittedName>
</protein>
<reference evidence="1 2" key="1">
    <citation type="submission" date="2024-09" db="EMBL/GenBank/DDBJ databases">
        <title>Chromosome-scale assembly of Riccia fluitans.</title>
        <authorList>
            <person name="Paukszto L."/>
            <person name="Sawicki J."/>
            <person name="Karawczyk K."/>
            <person name="Piernik-Szablinska J."/>
            <person name="Szczecinska M."/>
            <person name="Mazdziarz M."/>
        </authorList>
    </citation>
    <scope>NUCLEOTIDE SEQUENCE [LARGE SCALE GENOMIC DNA]</scope>
    <source>
        <strain evidence="1">Rf_01</strain>
        <tissue evidence="1">Aerial parts of the thallus</tissue>
    </source>
</reference>
<accession>A0ABD1YRP4</accession>
<evidence type="ECO:0000313" key="2">
    <source>
        <dbReference type="Proteomes" id="UP001605036"/>
    </source>
</evidence>